<dbReference type="SUPFAM" id="SSF53474">
    <property type="entry name" value="alpha/beta-Hydrolases"/>
    <property type="match status" value="1"/>
</dbReference>
<name>A0A9X2ZYY1_9PSEU</name>
<reference evidence="1" key="1">
    <citation type="submission" date="2022-08" db="EMBL/GenBank/DDBJ databases">
        <authorList>
            <person name="Tistechok S."/>
            <person name="Samborskyy M."/>
            <person name="Roman I."/>
        </authorList>
    </citation>
    <scope>NUCLEOTIDE SEQUENCE</scope>
    <source>
        <strain evidence="1">DSM 103496</strain>
    </source>
</reference>
<protein>
    <recommendedName>
        <fullName evidence="3">Alpha/beta hydrolase family protein</fullName>
    </recommendedName>
</protein>
<gene>
    <name evidence="1" type="ORF">NZH93_00650</name>
</gene>
<sequence length="258" mass="27593">MATTVTGDGYRLWYEVSGDGPAVIFPARFRAEQAALGRALADGRRIVRYKPRQVVGVLEADEDAGGPWDPTALTRYPLDMEVADLHAVADAAGVDTFVLAGYSGMAALAGFLVTASDRATGLLVGGFPLLAGYDYWLGYVEGARGALRQAGLPDKADEHHVGVLLYRDWVDRDDTAALTALPGPKILWYGSRDGEPDCRMHDVVGGSAIARRVRAHADPLRRAGFELIEFDGLDHIGALSTTDVVGPRLSTALTEAGW</sequence>
<accession>A0A9X2ZYY1</accession>
<dbReference type="AlphaFoldDB" id="A0A9X2ZYY1"/>
<dbReference type="Gene3D" id="3.40.50.1820">
    <property type="entry name" value="alpha/beta hydrolase"/>
    <property type="match status" value="1"/>
</dbReference>
<keyword evidence="2" id="KW-1185">Reference proteome</keyword>
<evidence type="ECO:0000313" key="2">
    <source>
        <dbReference type="Proteomes" id="UP001141259"/>
    </source>
</evidence>
<organism evidence="1 2">
    <name type="scientific">Umezawaea endophytica</name>
    <dbReference type="NCBI Taxonomy" id="1654476"/>
    <lineage>
        <taxon>Bacteria</taxon>
        <taxon>Bacillati</taxon>
        <taxon>Actinomycetota</taxon>
        <taxon>Actinomycetes</taxon>
        <taxon>Pseudonocardiales</taxon>
        <taxon>Pseudonocardiaceae</taxon>
        <taxon>Umezawaea</taxon>
    </lineage>
</organism>
<dbReference type="Proteomes" id="UP001141259">
    <property type="component" value="Unassembled WGS sequence"/>
</dbReference>
<proteinExistence type="predicted"/>
<dbReference type="RefSeq" id="WP_259620870.1">
    <property type="nucleotide sequence ID" value="NZ_JANYMP010000001.1"/>
</dbReference>
<dbReference type="EMBL" id="JANYMP010000001">
    <property type="protein sequence ID" value="MCS7475348.1"/>
    <property type="molecule type" value="Genomic_DNA"/>
</dbReference>
<evidence type="ECO:0008006" key="3">
    <source>
        <dbReference type="Google" id="ProtNLM"/>
    </source>
</evidence>
<evidence type="ECO:0000313" key="1">
    <source>
        <dbReference type="EMBL" id="MCS7475348.1"/>
    </source>
</evidence>
<comment type="caution">
    <text evidence="1">The sequence shown here is derived from an EMBL/GenBank/DDBJ whole genome shotgun (WGS) entry which is preliminary data.</text>
</comment>
<dbReference type="InterPro" id="IPR029058">
    <property type="entry name" value="AB_hydrolase_fold"/>
</dbReference>